<keyword evidence="2" id="KW-1185">Reference proteome</keyword>
<organism evidence="1 2">
    <name type="scientific">Hygrophoropsis aurantiaca</name>
    <dbReference type="NCBI Taxonomy" id="72124"/>
    <lineage>
        <taxon>Eukaryota</taxon>
        <taxon>Fungi</taxon>
        <taxon>Dikarya</taxon>
        <taxon>Basidiomycota</taxon>
        <taxon>Agaricomycotina</taxon>
        <taxon>Agaricomycetes</taxon>
        <taxon>Agaricomycetidae</taxon>
        <taxon>Boletales</taxon>
        <taxon>Coniophorineae</taxon>
        <taxon>Hygrophoropsidaceae</taxon>
        <taxon>Hygrophoropsis</taxon>
    </lineage>
</organism>
<proteinExistence type="predicted"/>
<dbReference type="Proteomes" id="UP000790377">
    <property type="component" value="Unassembled WGS sequence"/>
</dbReference>
<gene>
    <name evidence="1" type="ORF">BJ138DRAFT_1172207</name>
</gene>
<sequence>MESRKRAFADDGELSLAKKRVMTKSPDVNGTNTEVQEEPTDVGSLELFRKEAIFRRMKHYSRENERSQTRIAQLEQRKTTCEAGLLAIAACWEQLVDAIRTLAPPDQLSTVELQTDDLFDLSQHVSGDSGLKAALEQNMHATQRLVTSFMKLGEKSTTTALHDAAYQRSQKSQTECTALRSEVALIRSQLRELEAEKQKYREDLSAAESRLDRLQSSTVIAMQARAPTTKTESSEDTKTDQPQSSPAPPINGHDHTPEDLEQLRSEIKAKQERVSDLERENALLSDEILSLKIELRAPSPERIAETAHYKLLLDHASRLESAANDANAPLEKLKEELDSLRSSRKEFEEETRAAANQATQELKTMLAKRDSDNSRLRDVREQQAAEIQERRQRDSHKTASLHEFKTLAESRSERISVLESEVRRHKARIAAQAGDEDLMRYFFKDQTDDIGYIHDLKKQLRVAESKSAALVQSLASLQIEHPDVEKHIQAEANVRQQLADTLKELEQYRSVFGPPSSLPPDERCLAEQLRQKDDELRKSQMVATQLTQTEATIYAELDKLSSSWEALDRQVKSKVFDLGTIEERLTKVNHDKAKSDNKFFAAMREKEAIDTERKNILRNLEKQAKVVERLVESEKGLNAQVTVLEKETTVYRKALDDANKKIVALDKDISNWKHRADSENHRFHDVRGFAMEKAQALKKKETETQRLDEELHHLRKELERQTSQLKRANSAPSSQKEAELQKEISRLWEVVKCTACKQGMRSVVLTKCMHTFCKSCIDARLSTRQRRCPNCNLGFAASEAQTVYFQ</sequence>
<dbReference type="EMBL" id="MU267662">
    <property type="protein sequence ID" value="KAH7911989.1"/>
    <property type="molecule type" value="Genomic_DNA"/>
</dbReference>
<evidence type="ECO:0000313" key="2">
    <source>
        <dbReference type="Proteomes" id="UP000790377"/>
    </source>
</evidence>
<protein>
    <submittedName>
        <fullName evidence="1">BRE1 E3 ubiquitin ligase-domain-containing protein</fullName>
    </submittedName>
</protein>
<evidence type="ECO:0000313" key="1">
    <source>
        <dbReference type="EMBL" id="KAH7911989.1"/>
    </source>
</evidence>
<name>A0ACB8AGG8_9AGAM</name>
<reference evidence="1" key="1">
    <citation type="journal article" date="2021" name="New Phytol.">
        <title>Evolutionary innovations through gain and loss of genes in the ectomycorrhizal Boletales.</title>
        <authorList>
            <person name="Wu G."/>
            <person name="Miyauchi S."/>
            <person name="Morin E."/>
            <person name="Kuo A."/>
            <person name="Drula E."/>
            <person name="Varga T."/>
            <person name="Kohler A."/>
            <person name="Feng B."/>
            <person name="Cao Y."/>
            <person name="Lipzen A."/>
            <person name="Daum C."/>
            <person name="Hundley H."/>
            <person name="Pangilinan J."/>
            <person name="Johnson J."/>
            <person name="Barry K."/>
            <person name="LaButti K."/>
            <person name="Ng V."/>
            <person name="Ahrendt S."/>
            <person name="Min B."/>
            <person name="Choi I.G."/>
            <person name="Park H."/>
            <person name="Plett J.M."/>
            <person name="Magnuson J."/>
            <person name="Spatafora J.W."/>
            <person name="Nagy L.G."/>
            <person name="Henrissat B."/>
            <person name="Grigoriev I.V."/>
            <person name="Yang Z.L."/>
            <person name="Xu J."/>
            <person name="Martin F.M."/>
        </authorList>
    </citation>
    <scope>NUCLEOTIDE SEQUENCE</scope>
    <source>
        <strain evidence="1">ATCC 28755</strain>
    </source>
</reference>
<comment type="caution">
    <text evidence="1">The sequence shown here is derived from an EMBL/GenBank/DDBJ whole genome shotgun (WGS) entry which is preliminary data.</text>
</comment>
<accession>A0ACB8AGG8</accession>